<proteinExistence type="predicted"/>
<organism evidence="2 3">
    <name type="scientific">Amniculicola lignicola CBS 123094</name>
    <dbReference type="NCBI Taxonomy" id="1392246"/>
    <lineage>
        <taxon>Eukaryota</taxon>
        <taxon>Fungi</taxon>
        <taxon>Dikarya</taxon>
        <taxon>Ascomycota</taxon>
        <taxon>Pezizomycotina</taxon>
        <taxon>Dothideomycetes</taxon>
        <taxon>Pleosporomycetidae</taxon>
        <taxon>Pleosporales</taxon>
        <taxon>Amniculicolaceae</taxon>
        <taxon>Amniculicola</taxon>
    </lineage>
</organism>
<evidence type="ECO:0000256" key="1">
    <source>
        <dbReference type="SAM" id="SignalP"/>
    </source>
</evidence>
<protein>
    <submittedName>
        <fullName evidence="2">Uncharacterized protein</fullName>
    </submittedName>
</protein>
<dbReference type="Proteomes" id="UP000799779">
    <property type="component" value="Unassembled WGS sequence"/>
</dbReference>
<dbReference type="OrthoDB" id="3798277at2759"/>
<evidence type="ECO:0000313" key="3">
    <source>
        <dbReference type="Proteomes" id="UP000799779"/>
    </source>
</evidence>
<keyword evidence="1" id="KW-0732">Signal</keyword>
<feature type="chain" id="PRO_5025633461" evidence="1">
    <location>
        <begin position="20"/>
        <end position="185"/>
    </location>
</feature>
<sequence length="185" mass="21325">MHSSTGLWIILHCIGLCLTTSLPAPKSETTLSLKGSHWVLKDLNEEFKGIWWNEAFLHCDLGQLDKIIFSHRKAGEMVQEGAGEEIYNSEAFERYFRYYHNFWMGHGQAIQNGVMQIFPNFEDNIRRIQKYPKLRNPTPSRAPGLDQFRMEKRVIYRCKVPDAQRKKCSSQTGAMATQLGALESD</sequence>
<feature type="signal peptide" evidence="1">
    <location>
        <begin position="1"/>
        <end position="19"/>
    </location>
</feature>
<keyword evidence="3" id="KW-1185">Reference proteome</keyword>
<dbReference type="EMBL" id="ML977623">
    <property type="protein sequence ID" value="KAF1996599.1"/>
    <property type="molecule type" value="Genomic_DNA"/>
</dbReference>
<dbReference type="AlphaFoldDB" id="A0A6A5W754"/>
<accession>A0A6A5W754</accession>
<gene>
    <name evidence="2" type="ORF">P154DRAFT_607985</name>
</gene>
<evidence type="ECO:0000313" key="2">
    <source>
        <dbReference type="EMBL" id="KAF1996599.1"/>
    </source>
</evidence>
<name>A0A6A5W754_9PLEO</name>
<reference evidence="2" key="1">
    <citation type="journal article" date="2020" name="Stud. Mycol.">
        <title>101 Dothideomycetes genomes: a test case for predicting lifestyles and emergence of pathogens.</title>
        <authorList>
            <person name="Haridas S."/>
            <person name="Albert R."/>
            <person name="Binder M."/>
            <person name="Bloem J."/>
            <person name="Labutti K."/>
            <person name="Salamov A."/>
            <person name="Andreopoulos B."/>
            <person name="Baker S."/>
            <person name="Barry K."/>
            <person name="Bills G."/>
            <person name="Bluhm B."/>
            <person name="Cannon C."/>
            <person name="Castanera R."/>
            <person name="Culley D."/>
            <person name="Daum C."/>
            <person name="Ezra D."/>
            <person name="Gonzalez J."/>
            <person name="Henrissat B."/>
            <person name="Kuo A."/>
            <person name="Liang C."/>
            <person name="Lipzen A."/>
            <person name="Lutzoni F."/>
            <person name="Magnuson J."/>
            <person name="Mondo S."/>
            <person name="Nolan M."/>
            <person name="Ohm R."/>
            <person name="Pangilinan J."/>
            <person name="Park H.-J."/>
            <person name="Ramirez L."/>
            <person name="Alfaro M."/>
            <person name="Sun H."/>
            <person name="Tritt A."/>
            <person name="Yoshinaga Y."/>
            <person name="Zwiers L.-H."/>
            <person name="Turgeon B."/>
            <person name="Goodwin S."/>
            <person name="Spatafora J."/>
            <person name="Crous P."/>
            <person name="Grigoriev I."/>
        </authorList>
    </citation>
    <scope>NUCLEOTIDE SEQUENCE</scope>
    <source>
        <strain evidence="2">CBS 123094</strain>
    </source>
</reference>